<dbReference type="eggNOG" id="COG3118">
    <property type="taxonomic scope" value="Bacteria"/>
</dbReference>
<dbReference type="STRING" id="326427.Cagg_0172"/>
<gene>
    <name evidence="1" type="ordered locus">Cagg_0172</name>
</gene>
<organism evidence="1 2">
    <name type="scientific">Chloroflexus aggregans (strain MD-66 / DSM 9485)</name>
    <dbReference type="NCBI Taxonomy" id="326427"/>
    <lineage>
        <taxon>Bacteria</taxon>
        <taxon>Bacillati</taxon>
        <taxon>Chloroflexota</taxon>
        <taxon>Chloroflexia</taxon>
        <taxon>Chloroflexales</taxon>
        <taxon>Chloroflexineae</taxon>
        <taxon>Chloroflexaceae</taxon>
        <taxon>Chloroflexus</taxon>
    </lineage>
</organism>
<keyword evidence="2" id="KW-1185">Reference proteome</keyword>
<reference evidence="1" key="1">
    <citation type="submission" date="2008-12" db="EMBL/GenBank/DDBJ databases">
        <title>Complete sequence of Chloroflexus aggregans DSM 9485.</title>
        <authorList>
            <consortium name="US DOE Joint Genome Institute"/>
            <person name="Lucas S."/>
            <person name="Copeland A."/>
            <person name="Lapidus A."/>
            <person name="Glavina del Rio T."/>
            <person name="Dalin E."/>
            <person name="Tice H."/>
            <person name="Pitluck S."/>
            <person name="Foster B."/>
            <person name="Larimer F."/>
            <person name="Land M."/>
            <person name="Hauser L."/>
            <person name="Kyrpides N."/>
            <person name="Mikhailova N."/>
            <person name="Bryant D."/>
            <person name="Richardson P."/>
        </authorList>
    </citation>
    <scope>NUCLEOTIDE SEQUENCE</scope>
    <source>
        <strain evidence="1">DSM 9485</strain>
    </source>
</reference>
<dbReference type="HOGENOM" id="CLU_1923833_0_0_0"/>
<accession>B8GCS3</accession>
<sequence>MACARSIAPVDVTVQPPARQGQVLYEALAAAQAIKWEAARARALFALAPYLPPALLPEALAAAQTIADPDDRARALAALAPPPPPDQQGQVLHEALAAAQAIADPYYRAVALAALAPHLPPALLPETLAAA</sequence>
<dbReference type="EMBL" id="CP001337">
    <property type="protein sequence ID" value="ACL23123.1"/>
    <property type="molecule type" value="Genomic_DNA"/>
</dbReference>
<dbReference type="KEGG" id="cag:Cagg_0172"/>
<dbReference type="RefSeq" id="WP_012615489.1">
    <property type="nucleotide sequence ID" value="NC_011831.1"/>
</dbReference>
<protein>
    <submittedName>
        <fullName evidence="1">Uncharacterized protein</fullName>
    </submittedName>
</protein>
<proteinExistence type="predicted"/>
<dbReference type="Proteomes" id="UP000002508">
    <property type="component" value="Chromosome"/>
</dbReference>
<evidence type="ECO:0000313" key="1">
    <source>
        <dbReference type="EMBL" id="ACL23123.1"/>
    </source>
</evidence>
<dbReference type="AlphaFoldDB" id="B8GCS3"/>
<dbReference type="Gene3D" id="1.25.40.10">
    <property type="entry name" value="Tetratricopeptide repeat domain"/>
    <property type="match status" value="1"/>
</dbReference>
<evidence type="ECO:0000313" key="2">
    <source>
        <dbReference type="Proteomes" id="UP000002508"/>
    </source>
</evidence>
<name>B8GCS3_CHLAD</name>
<dbReference type="InterPro" id="IPR011990">
    <property type="entry name" value="TPR-like_helical_dom_sf"/>
</dbReference>